<dbReference type="EMBL" id="BAABFO010000014">
    <property type="protein sequence ID" value="GAA4335925.1"/>
    <property type="molecule type" value="Genomic_DNA"/>
</dbReference>
<dbReference type="InterPro" id="IPR012349">
    <property type="entry name" value="Split_barrel_FMN-bd"/>
</dbReference>
<dbReference type="PANTHER" id="PTHR43812">
    <property type="entry name" value="BLR2425 PROTEIN"/>
    <property type="match status" value="1"/>
</dbReference>
<keyword evidence="3" id="KW-1185">Reference proteome</keyword>
<proteinExistence type="predicted"/>
<dbReference type="InterPro" id="IPR002563">
    <property type="entry name" value="Flavin_Rdtase-like_dom"/>
</dbReference>
<dbReference type="PANTHER" id="PTHR43812:SF2">
    <property type="entry name" value="FLAVIN REDUCTASE LIKE DOMAIN-CONTAINING PROTEIN"/>
    <property type="match status" value="1"/>
</dbReference>
<organism evidence="2 3">
    <name type="scientific">Pigmentiphaga soli</name>
    <dbReference type="NCBI Taxonomy" id="1007095"/>
    <lineage>
        <taxon>Bacteria</taxon>
        <taxon>Pseudomonadati</taxon>
        <taxon>Pseudomonadota</taxon>
        <taxon>Betaproteobacteria</taxon>
        <taxon>Burkholderiales</taxon>
        <taxon>Alcaligenaceae</taxon>
        <taxon>Pigmentiphaga</taxon>
    </lineage>
</organism>
<sequence length="209" mass="23471">MFYDASEKPPLPYDPFKALVAPRPIGWISTVSREGHLNLAPYSFFQAIAQRPGMVIFTSEGRKDSVDYAVDTGEFVCNQATWDFRDQLLLSSDDLPRGENEFLHAGLEWEPSRLVRPPRVKGVAAALECRVVSSFELTDLAGNGANRMAVIGQVVGVYIDDRFIKDGRVDTAAMRVIARCGYFDYAVIDDYFQMRDRKIRAKPSLVNNP</sequence>
<comment type="caution">
    <text evidence="2">The sequence shown here is derived from an EMBL/GenBank/DDBJ whole genome shotgun (WGS) entry which is preliminary data.</text>
</comment>
<evidence type="ECO:0000313" key="2">
    <source>
        <dbReference type="EMBL" id="GAA4335925.1"/>
    </source>
</evidence>
<feature type="domain" description="Flavin reductase like" evidence="1">
    <location>
        <begin position="22"/>
        <end position="161"/>
    </location>
</feature>
<dbReference type="Pfam" id="PF01613">
    <property type="entry name" value="Flavin_Reduct"/>
    <property type="match status" value="1"/>
</dbReference>
<dbReference type="SUPFAM" id="SSF50475">
    <property type="entry name" value="FMN-binding split barrel"/>
    <property type="match status" value="1"/>
</dbReference>
<dbReference type="Proteomes" id="UP001501671">
    <property type="component" value="Unassembled WGS sequence"/>
</dbReference>
<reference evidence="3" key="1">
    <citation type="journal article" date="2019" name="Int. J. Syst. Evol. Microbiol.">
        <title>The Global Catalogue of Microorganisms (GCM) 10K type strain sequencing project: providing services to taxonomists for standard genome sequencing and annotation.</title>
        <authorList>
            <consortium name="The Broad Institute Genomics Platform"/>
            <consortium name="The Broad Institute Genome Sequencing Center for Infectious Disease"/>
            <person name="Wu L."/>
            <person name="Ma J."/>
        </authorList>
    </citation>
    <scope>NUCLEOTIDE SEQUENCE [LARGE SCALE GENOMIC DNA]</scope>
    <source>
        <strain evidence="3">JCM 17666</strain>
    </source>
</reference>
<accession>A0ABP8H934</accession>
<dbReference type="RefSeq" id="WP_345250646.1">
    <property type="nucleotide sequence ID" value="NZ_BAABFO010000014.1"/>
</dbReference>
<name>A0ABP8H934_9BURK</name>
<dbReference type="Gene3D" id="2.30.110.10">
    <property type="entry name" value="Electron Transport, Fmn-binding Protein, Chain A"/>
    <property type="match status" value="1"/>
</dbReference>
<protein>
    <submittedName>
        <fullName evidence="2">Flavin reductase family protein</fullName>
    </submittedName>
</protein>
<evidence type="ECO:0000313" key="3">
    <source>
        <dbReference type="Proteomes" id="UP001501671"/>
    </source>
</evidence>
<gene>
    <name evidence="2" type="ORF">GCM10023144_29750</name>
</gene>
<evidence type="ECO:0000259" key="1">
    <source>
        <dbReference type="Pfam" id="PF01613"/>
    </source>
</evidence>